<evidence type="ECO:0000313" key="1">
    <source>
        <dbReference type="EMBL" id="TKC01374.1"/>
    </source>
</evidence>
<reference evidence="1 2" key="1">
    <citation type="submission" date="2019-04" db="EMBL/GenBank/DDBJ databases">
        <title>Pedobacter sp. AR-2-6 sp. nov., isolated from Arctic soil.</title>
        <authorList>
            <person name="Dahal R.H."/>
            <person name="Kim D.-U."/>
        </authorList>
    </citation>
    <scope>NUCLEOTIDE SEQUENCE [LARGE SCALE GENOMIC DNA]</scope>
    <source>
        <strain evidence="1 2">AR-2-6</strain>
    </source>
</reference>
<dbReference type="AlphaFoldDB" id="A0A4U1C7F0"/>
<protein>
    <submittedName>
        <fullName evidence="1">Uncharacterized protein</fullName>
    </submittedName>
</protein>
<dbReference type="Proteomes" id="UP000310477">
    <property type="component" value="Unassembled WGS sequence"/>
</dbReference>
<comment type="caution">
    <text evidence="1">The sequence shown here is derived from an EMBL/GenBank/DDBJ whole genome shotgun (WGS) entry which is preliminary data.</text>
</comment>
<dbReference type="EMBL" id="SWBO01000004">
    <property type="protein sequence ID" value="TKC01374.1"/>
    <property type="molecule type" value="Genomic_DNA"/>
</dbReference>
<dbReference type="RefSeq" id="WP_136876701.1">
    <property type="nucleotide sequence ID" value="NZ_SWBO01000004.1"/>
</dbReference>
<dbReference type="OrthoDB" id="1452927at2"/>
<accession>A0A4U1C7F0</accession>
<proteinExistence type="predicted"/>
<keyword evidence="2" id="KW-1185">Reference proteome</keyword>
<name>A0A4U1C7F0_9SPHI</name>
<sequence>MTFKDDIIARINTDFGEKADKAFSVLFDAISKVDYLKTDRVIRCIVFLANGDLTDLSKYIETATFDTRDVMLWAEYEKLSGDLNYKRKRDFNKAFDECTSNVKE</sequence>
<gene>
    <name evidence="1" type="ORF">FA045_09050</name>
</gene>
<organism evidence="1 2">
    <name type="scientific">Pedobacter cryotolerans</name>
    <dbReference type="NCBI Taxonomy" id="2571270"/>
    <lineage>
        <taxon>Bacteria</taxon>
        <taxon>Pseudomonadati</taxon>
        <taxon>Bacteroidota</taxon>
        <taxon>Sphingobacteriia</taxon>
        <taxon>Sphingobacteriales</taxon>
        <taxon>Sphingobacteriaceae</taxon>
        <taxon>Pedobacter</taxon>
    </lineage>
</organism>
<evidence type="ECO:0000313" key="2">
    <source>
        <dbReference type="Proteomes" id="UP000310477"/>
    </source>
</evidence>